<dbReference type="GO" id="GO:0052689">
    <property type="term" value="F:carboxylic ester hydrolase activity"/>
    <property type="evidence" value="ECO:0007669"/>
    <property type="project" value="TreeGrafter"/>
</dbReference>
<evidence type="ECO:0000313" key="3">
    <source>
        <dbReference type="EMBL" id="WEW56557.1"/>
    </source>
</evidence>
<dbReference type="InterPro" id="IPR029058">
    <property type="entry name" value="AB_hydrolase_fold"/>
</dbReference>
<dbReference type="GO" id="GO:0008474">
    <property type="term" value="F:palmitoyl-(protein) hydrolase activity"/>
    <property type="evidence" value="ECO:0007669"/>
    <property type="project" value="TreeGrafter"/>
</dbReference>
<protein>
    <recommendedName>
        <fullName evidence="2">Phospholipase/carboxylesterase/thioesterase domain-containing protein</fullName>
    </recommendedName>
</protein>
<reference evidence="3" key="1">
    <citation type="submission" date="2023-03" db="EMBL/GenBank/DDBJ databases">
        <title>Emydomyces testavorans Genome Sequence.</title>
        <authorList>
            <person name="Hoyer L."/>
        </authorList>
    </citation>
    <scope>NUCLEOTIDE SEQUENCE</scope>
    <source>
        <strain evidence="3">16-2883</strain>
    </source>
</reference>
<dbReference type="PANTHER" id="PTHR10655:SF64">
    <property type="entry name" value="PHOSPHOLIPASE_CARBOXYLESTERASE_THIOESTERASE DOMAIN-CONTAINING PROTEIN"/>
    <property type="match status" value="1"/>
</dbReference>
<dbReference type="InterPro" id="IPR050565">
    <property type="entry name" value="LYPA1-2/EST-like"/>
</dbReference>
<dbReference type="EMBL" id="CP120627">
    <property type="protein sequence ID" value="WEW56557.1"/>
    <property type="molecule type" value="Genomic_DNA"/>
</dbReference>
<organism evidence="3 4">
    <name type="scientific">Emydomyces testavorans</name>
    <dbReference type="NCBI Taxonomy" id="2070801"/>
    <lineage>
        <taxon>Eukaryota</taxon>
        <taxon>Fungi</taxon>
        <taxon>Dikarya</taxon>
        <taxon>Ascomycota</taxon>
        <taxon>Pezizomycotina</taxon>
        <taxon>Eurotiomycetes</taxon>
        <taxon>Eurotiomycetidae</taxon>
        <taxon>Onygenales</taxon>
        <taxon>Nannizziopsiaceae</taxon>
        <taxon>Emydomyces</taxon>
    </lineage>
</organism>
<gene>
    <name evidence="3" type="ORF">PRK78_002003</name>
</gene>
<name>A0AAF0DFJ4_9EURO</name>
<dbReference type="Gene3D" id="3.40.50.1820">
    <property type="entry name" value="alpha/beta hydrolase"/>
    <property type="match status" value="1"/>
</dbReference>
<accession>A0AAF0DFJ4</accession>
<dbReference type="PANTHER" id="PTHR10655">
    <property type="entry name" value="LYSOPHOSPHOLIPASE-RELATED"/>
    <property type="match status" value="1"/>
</dbReference>
<dbReference type="InterPro" id="IPR003140">
    <property type="entry name" value="PLipase/COase/thioEstase"/>
</dbReference>
<dbReference type="Pfam" id="PF02230">
    <property type="entry name" value="Abhydrolase_2"/>
    <property type="match status" value="2"/>
</dbReference>
<dbReference type="AlphaFoldDB" id="A0AAF0DFJ4"/>
<evidence type="ECO:0000313" key="4">
    <source>
        <dbReference type="Proteomes" id="UP001219355"/>
    </source>
</evidence>
<evidence type="ECO:0000259" key="2">
    <source>
        <dbReference type="Pfam" id="PF02230"/>
    </source>
</evidence>
<keyword evidence="4" id="KW-1185">Reference proteome</keyword>
<evidence type="ECO:0000256" key="1">
    <source>
        <dbReference type="ARBA" id="ARBA00006499"/>
    </source>
</evidence>
<dbReference type="GO" id="GO:0005737">
    <property type="term" value="C:cytoplasm"/>
    <property type="evidence" value="ECO:0007669"/>
    <property type="project" value="TreeGrafter"/>
</dbReference>
<sequence>MYPEPLIIPPVRSHRQTFILLHGRGSNASKFGPALLSSQILLPLGDSHVEEHTLSSAFPHAKFVFPTASRRRATAYKRSIISQWFDNWPLEDSSASHASATEQGKQEHEYLQIDGLRETSAYIHQLLRREISLVGGDAKNVVLGGLSQGCAASLVALLLWDGDPLGAAIGMCGWLPFQMQIDDTVRGLNTNEDEDVVDGEDFNPFADEGKVNNNSRAIEESPARAIMYLKEEFGISCSSPSPPDLPFQSIPLFLGHGVEDAKVPIHFGRKAASCLSAMEMEVIWNEYPNLGHWYSESMLRDLVVFLRERLPRAQEPGV</sequence>
<dbReference type="Proteomes" id="UP001219355">
    <property type="component" value="Chromosome 1"/>
</dbReference>
<proteinExistence type="inferred from homology"/>
<comment type="similarity">
    <text evidence="1">Belongs to the AB hydrolase superfamily. AB hydrolase 2 family.</text>
</comment>
<feature type="domain" description="Phospholipase/carboxylesterase/thioesterase" evidence="2">
    <location>
        <begin position="235"/>
        <end position="307"/>
    </location>
</feature>
<feature type="domain" description="Phospholipase/carboxylesterase/thioesterase" evidence="2">
    <location>
        <begin position="6"/>
        <end position="186"/>
    </location>
</feature>
<dbReference type="SUPFAM" id="SSF53474">
    <property type="entry name" value="alpha/beta-Hydrolases"/>
    <property type="match status" value="1"/>
</dbReference>